<protein>
    <submittedName>
        <fullName evidence="1">Uncharacterized protein</fullName>
    </submittedName>
</protein>
<reference evidence="1" key="1">
    <citation type="submission" date="2023-03" db="EMBL/GenBank/DDBJ databases">
        <title>Chromosome-level genomes of two armyworms, Mythimna separata and Mythimna loreyi, provide insights into the biosynthesis and reception of sex pheromones.</title>
        <authorList>
            <person name="Zhao H."/>
        </authorList>
    </citation>
    <scope>NUCLEOTIDE SEQUENCE</scope>
    <source>
        <strain evidence="1">BeijingLab</strain>
    </source>
</reference>
<evidence type="ECO:0000313" key="2">
    <source>
        <dbReference type="Proteomes" id="UP001231649"/>
    </source>
</evidence>
<sequence>MNLKISYKSFCRYRPFWVLNPKVTSRETCLCATHTNMELLIKSMKNSRMINENSAMEVCRSICCEDMKENCLERKCLICRHKDIAFNKFTPNDTIKYERWVTKKVMQTIKGHEKLCQKTIKETVNTSKRQLKDHLLNNIERFMKHTCNMLHQFRVVKNIKTNMSVGEGLLHIDFSENYNCKYSSEIQSAHFGGSKDQLSLHTGVFYYIDENTEEKRIITKSFCTVSEYLNHSPIYICAHLQPIIKMIKTLVPTLKVLHVLSNGPSTQYKNKTMFYLIGAYLGKETQADNIMWHFSESGHGKGAPDGIGGCLKRTADKYVAKGNDVSNIDGFIKCVNENCKGIKVIKIDDTVAKDIEIKIQNCDIRPFCGTMQVHQVTWDKLEPRTLHFRRLSCITCHPSAKCHHYDLGCISLDLPLPALRAEIPAPTLVQSSIPSPLPSLPSPLMSPN</sequence>
<comment type="caution">
    <text evidence="1">The sequence shown here is derived from an EMBL/GenBank/DDBJ whole genome shotgun (WGS) entry which is preliminary data.</text>
</comment>
<dbReference type="EMBL" id="CM056795">
    <property type="protein sequence ID" value="KAJ8720790.1"/>
    <property type="molecule type" value="Genomic_DNA"/>
</dbReference>
<keyword evidence="2" id="KW-1185">Reference proteome</keyword>
<name>A0ACC2QM67_9NEOP</name>
<evidence type="ECO:0000313" key="1">
    <source>
        <dbReference type="EMBL" id="KAJ8720790.1"/>
    </source>
</evidence>
<proteinExistence type="predicted"/>
<gene>
    <name evidence="1" type="ORF">PYW08_006255</name>
</gene>
<dbReference type="Proteomes" id="UP001231649">
    <property type="component" value="Chromosome 19"/>
</dbReference>
<organism evidence="1 2">
    <name type="scientific">Mythimna loreyi</name>
    <dbReference type="NCBI Taxonomy" id="667449"/>
    <lineage>
        <taxon>Eukaryota</taxon>
        <taxon>Metazoa</taxon>
        <taxon>Ecdysozoa</taxon>
        <taxon>Arthropoda</taxon>
        <taxon>Hexapoda</taxon>
        <taxon>Insecta</taxon>
        <taxon>Pterygota</taxon>
        <taxon>Neoptera</taxon>
        <taxon>Endopterygota</taxon>
        <taxon>Lepidoptera</taxon>
        <taxon>Glossata</taxon>
        <taxon>Ditrysia</taxon>
        <taxon>Noctuoidea</taxon>
        <taxon>Noctuidae</taxon>
        <taxon>Noctuinae</taxon>
        <taxon>Hadenini</taxon>
        <taxon>Mythimna</taxon>
    </lineage>
</organism>
<accession>A0ACC2QM67</accession>